<accession>A0A0E9US27</accession>
<name>A0A0E9US27_ANGAN</name>
<evidence type="ECO:0000313" key="1">
    <source>
        <dbReference type="EMBL" id="JAH67733.1"/>
    </source>
</evidence>
<dbReference type="EMBL" id="GBXM01040844">
    <property type="protein sequence ID" value="JAH67733.1"/>
    <property type="molecule type" value="Transcribed_RNA"/>
</dbReference>
<protein>
    <submittedName>
        <fullName evidence="1">Uncharacterized protein</fullName>
    </submittedName>
</protein>
<reference evidence="1" key="1">
    <citation type="submission" date="2014-11" db="EMBL/GenBank/DDBJ databases">
        <authorList>
            <person name="Amaro Gonzalez C."/>
        </authorList>
    </citation>
    <scope>NUCLEOTIDE SEQUENCE</scope>
</reference>
<sequence>MRAKYFYESLHPKHVLLFLRFPKMLNTVL</sequence>
<dbReference type="AlphaFoldDB" id="A0A0E9US27"/>
<proteinExistence type="predicted"/>
<organism evidence="1">
    <name type="scientific">Anguilla anguilla</name>
    <name type="common">European freshwater eel</name>
    <name type="synonym">Muraena anguilla</name>
    <dbReference type="NCBI Taxonomy" id="7936"/>
    <lineage>
        <taxon>Eukaryota</taxon>
        <taxon>Metazoa</taxon>
        <taxon>Chordata</taxon>
        <taxon>Craniata</taxon>
        <taxon>Vertebrata</taxon>
        <taxon>Euteleostomi</taxon>
        <taxon>Actinopterygii</taxon>
        <taxon>Neopterygii</taxon>
        <taxon>Teleostei</taxon>
        <taxon>Anguilliformes</taxon>
        <taxon>Anguillidae</taxon>
        <taxon>Anguilla</taxon>
    </lineage>
</organism>
<reference evidence="1" key="2">
    <citation type="journal article" date="2015" name="Fish Shellfish Immunol.">
        <title>Early steps in the European eel (Anguilla anguilla)-Vibrio vulnificus interaction in the gills: Role of the RtxA13 toxin.</title>
        <authorList>
            <person name="Callol A."/>
            <person name="Pajuelo D."/>
            <person name="Ebbesson L."/>
            <person name="Teles M."/>
            <person name="MacKenzie S."/>
            <person name="Amaro C."/>
        </authorList>
    </citation>
    <scope>NUCLEOTIDE SEQUENCE</scope>
</reference>